<feature type="domain" description="MEDS" evidence="1">
    <location>
        <begin position="38"/>
        <end position="191"/>
    </location>
</feature>
<dbReference type="Pfam" id="PF14417">
    <property type="entry name" value="MEDS"/>
    <property type="match status" value="1"/>
</dbReference>
<protein>
    <submittedName>
        <fullName evidence="2">MEDS: MEthanogen/methylotroph, DcmR Sensory domain</fullName>
    </submittedName>
</protein>
<proteinExistence type="predicted"/>
<dbReference type="Proteomes" id="UP000198734">
    <property type="component" value="Unassembled WGS sequence"/>
</dbReference>
<dbReference type="STRING" id="126156.SAMN05421670_1380"/>
<name>A0A1I5WQ57_9BACI</name>
<evidence type="ECO:0000259" key="1">
    <source>
        <dbReference type="Pfam" id="PF14417"/>
    </source>
</evidence>
<organism evidence="2 3">
    <name type="scientific">Psychrobacillus psychrotolerans</name>
    <dbReference type="NCBI Taxonomy" id="126156"/>
    <lineage>
        <taxon>Bacteria</taxon>
        <taxon>Bacillati</taxon>
        <taxon>Bacillota</taxon>
        <taxon>Bacilli</taxon>
        <taxon>Bacillales</taxon>
        <taxon>Bacillaceae</taxon>
        <taxon>Psychrobacillus</taxon>
    </lineage>
</organism>
<keyword evidence="3" id="KW-1185">Reference proteome</keyword>
<sequence>MNNKGVIHMLENSKSIVRRKVIVNMSEVLENHRDDHLHILYKYRGLENYTSQLLNYIEDGIVAGDYVVLIENSRLYPVIQKELNARLTKEQLELIHYVNSMDFYWSSGSYHPPSIAEYFSKTIQSYVENKLSFRAWAHVEWASMEEPLHLIKDLEEIVDEAVNSLSFPLICAYEGEKMPDFLKNSLMETHPYVLLDDDFIISEQYQSSKTL</sequence>
<dbReference type="AlphaFoldDB" id="A0A1I5WQ57"/>
<evidence type="ECO:0000313" key="3">
    <source>
        <dbReference type="Proteomes" id="UP000198734"/>
    </source>
</evidence>
<reference evidence="3" key="1">
    <citation type="submission" date="2016-10" db="EMBL/GenBank/DDBJ databases">
        <authorList>
            <person name="Varghese N."/>
            <person name="Submissions S."/>
        </authorList>
    </citation>
    <scope>NUCLEOTIDE SEQUENCE [LARGE SCALE GENOMIC DNA]</scope>
    <source>
        <strain evidence="3">DSM 11706</strain>
    </source>
</reference>
<dbReference type="EMBL" id="FOXU01000001">
    <property type="protein sequence ID" value="SFQ21711.1"/>
    <property type="molecule type" value="Genomic_DNA"/>
</dbReference>
<dbReference type="InterPro" id="IPR025847">
    <property type="entry name" value="MEDS_domain"/>
</dbReference>
<evidence type="ECO:0000313" key="2">
    <source>
        <dbReference type="EMBL" id="SFQ21711.1"/>
    </source>
</evidence>
<gene>
    <name evidence="2" type="ORF">SAMN05421670_1380</name>
</gene>
<accession>A0A1I5WQ57</accession>